<dbReference type="PANTHER" id="PTHR33799">
    <property type="entry name" value="PTS PERMEASE-RELATED-RELATED"/>
    <property type="match status" value="1"/>
</dbReference>
<reference evidence="3 4" key="1">
    <citation type="submission" date="2018-08" db="EMBL/GenBank/DDBJ databases">
        <title>A genome reference for cultivated species of the human gut microbiota.</title>
        <authorList>
            <person name="Zou Y."/>
            <person name="Xue W."/>
            <person name="Luo G."/>
        </authorList>
    </citation>
    <scope>NUCLEOTIDE SEQUENCE [LARGE SCALE GENOMIC DNA]</scope>
    <source>
        <strain evidence="3 4">AF18-46</strain>
    </source>
</reference>
<accession>A0A412PBL0</accession>
<dbReference type="Gene3D" id="3.40.50.510">
    <property type="entry name" value="Phosphotransferase system, mannose-type IIA component"/>
    <property type="match status" value="1"/>
</dbReference>
<dbReference type="InterPro" id="IPR004701">
    <property type="entry name" value="PTS_EIIA_man-typ"/>
</dbReference>
<sequence length="147" mass="15934">MESSSTMIGLIITGNGKFPEGVSSAVEILSGKLEDYTTVSFLLEETVDQFINRLRTAIESMKQSGNILIMADVQDSTTYREACTLAKEYAAECNIDVVAGLNIGMVLQASMARSYIHNVNDLAALAVEAGHSQIVDFDEKHPDEDIA</sequence>
<evidence type="ECO:0000313" key="4">
    <source>
        <dbReference type="Proteomes" id="UP000284731"/>
    </source>
</evidence>
<dbReference type="Proteomes" id="UP000284731">
    <property type="component" value="Unassembled WGS sequence"/>
</dbReference>
<dbReference type="GO" id="GO:0009401">
    <property type="term" value="P:phosphoenolpyruvate-dependent sugar phosphotransferase system"/>
    <property type="evidence" value="ECO:0007669"/>
    <property type="project" value="InterPro"/>
</dbReference>
<comment type="caution">
    <text evidence="3">The sequence shown here is derived from an EMBL/GenBank/DDBJ whole genome shotgun (WGS) entry which is preliminary data.</text>
</comment>
<dbReference type="PROSITE" id="PS51096">
    <property type="entry name" value="PTS_EIIA_TYPE_4"/>
    <property type="match status" value="1"/>
</dbReference>
<proteinExistence type="predicted"/>
<protein>
    <recommendedName>
        <fullName evidence="2">PTS EIIA type-4 domain-containing protein</fullName>
    </recommendedName>
</protein>
<evidence type="ECO:0000259" key="2">
    <source>
        <dbReference type="PROSITE" id="PS51096"/>
    </source>
</evidence>
<name>A0A412PBL0_9FIRM</name>
<feature type="domain" description="PTS EIIA type-4" evidence="2">
    <location>
        <begin position="7"/>
        <end position="134"/>
    </location>
</feature>
<dbReference type="Pfam" id="PF03610">
    <property type="entry name" value="EIIA-man"/>
    <property type="match status" value="1"/>
</dbReference>
<dbReference type="InterPro" id="IPR036662">
    <property type="entry name" value="PTS_EIIA_man-typ_sf"/>
</dbReference>
<keyword evidence="1" id="KW-0808">Transferase</keyword>
<evidence type="ECO:0000313" key="3">
    <source>
        <dbReference type="EMBL" id="RGT54250.1"/>
    </source>
</evidence>
<dbReference type="GO" id="GO:0016020">
    <property type="term" value="C:membrane"/>
    <property type="evidence" value="ECO:0007669"/>
    <property type="project" value="InterPro"/>
</dbReference>
<dbReference type="GO" id="GO:0016740">
    <property type="term" value="F:transferase activity"/>
    <property type="evidence" value="ECO:0007669"/>
    <property type="project" value="UniProtKB-KW"/>
</dbReference>
<dbReference type="AlphaFoldDB" id="A0A412PBL0"/>
<organism evidence="3 4">
    <name type="scientific">Solobacterium moorei</name>
    <dbReference type="NCBI Taxonomy" id="102148"/>
    <lineage>
        <taxon>Bacteria</taxon>
        <taxon>Bacillati</taxon>
        <taxon>Bacillota</taxon>
        <taxon>Erysipelotrichia</taxon>
        <taxon>Erysipelotrichales</taxon>
        <taxon>Erysipelotrichaceae</taxon>
        <taxon>Solobacterium</taxon>
    </lineage>
</organism>
<dbReference type="EMBL" id="QRWX01000004">
    <property type="protein sequence ID" value="RGT54250.1"/>
    <property type="molecule type" value="Genomic_DNA"/>
</dbReference>
<dbReference type="PANTHER" id="PTHR33799:SF1">
    <property type="entry name" value="PTS SYSTEM MANNOSE-SPECIFIC EIIAB COMPONENT-RELATED"/>
    <property type="match status" value="1"/>
</dbReference>
<gene>
    <name evidence="3" type="ORF">DWX20_08780</name>
</gene>
<dbReference type="SUPFAM" id="SSF53062">
    <property type="entry name" value="PTS system fructose IIA component-like"/>
    <property type="match status" value="1"/>
</dbReference>
<dbReference type="InterPro" id="IPR051471">
    <property type="entry name" value="Bacterial_PTS_sugar_comp"/>
</dbReference>
<evidence type="ECO:0000256" key="1">
    <source>
        <dbReference type="ARBA" id="ARBA00022679"/>
    </source>
</evidence>